<evidence type="ECO:0000313" key="2">
    <source>
        <dbReference type="Proteomes" id="UP000013909"/>
    </source>
</evidence>
<dbReference type="Proteomes" id="UP000013909">
    <property type="component" value="Unassembled WGS sequence"/>
</dbReference>
<protein>
    <submittedName>
        <fullName evidence="1">Uncharacterized protein</fullName>
    </submittedName>
</protein>
<proteinExistence type="predicted"/>
<comment type="caution">
    <text evidence="1">The sequence shown here is derived from an EMBL/GenBank/DDBJ whole genome shotgun (WGS) entry which is preliminary data.</text>
</comment>
<dbReference type="EMBL" id="AQHR01000040">
    <property type="protein sequence ID" value="EON78390.1"/>
    <property type="molecule type" value="Genomic_DNA"/>
</dbReference>
<dbReference type="InterPro" id="IPR029058">
    <property type="entry name" value="AB_hydrolase_fold"/>
</dbReference>
<organism evidence="1 2">
    <name type="scientific">Lunatimonas lonarensis</name>
    <dbReference type="NCBI Taxonomy" id="1232681"/>
    <lineage>
        <taxon>Bacteria</taxon>
        <taxon>Pseudomonadati</taxon>
        <taxon>Bacteroidota</taxon>
        <taxon>Cytophagia</taxon>
        <taxon>Cytophagales</taxon>
        <taxon>Cyclobacteriaceae</taxon>
    </lineage>
</organism>
<dbReference type="PATRIC" id="fig|1288963.3.peg.1251"/>
<dbReference type="STRING" id="1232681.ADIS_1253"/>
<dbReference type="SUPFAM" id="SSF53474">
    <property type="entry name" value="alpha/beta-Hydrolases"/>
    <property type="match status" value="1"/>
</dbReference>
<keyword evidence="2" id="KW-1185">Reference proteome</keyword>
<dbReference type="AlphaFoldDB" id="R7ZW66"/>
<dbReference type="Gene3D" id="3.40.50.1820">
    <property type="entry name" value="alpha/beta hydrolase"/>
    <property type="match status" value="1"/>
</dbReference>
<name>R7ZW66_9BACT</name>
<gene>
    <name evidence="1" type="ORF">ADIS_1253</name>
</gene>
<accession>R7ZW66</accession>
<sequence length="286" mass="32666">MKCSNPTEGLFDSNLPALKDINEVPVDLEVPEISNEPPARGKRVKQVLEEYEDTEVYHILYLPTNWKLGKKFPVIVEYPGNGPYTNKYGDECAGIPDDTNLGYGISGGRDFVWVSLPFISLDGRQNQLKWWGDVDASVKYTIEAVKKVCREFGGDEKLVFLAGFSRGAIGSNYIGLHDDEIAGLWCAFILFSHYDGVRDWGYEGADKASAVRRLERLRGRPQLIMQEGTGTKETKEFLESTGIKGNFTYLNIPYRNHNDKWVLQNIPERRFLRQWVADVIDYRKRE</sequence>
<evidence type="ECO:0000313" key="1">
    <source>
        <dbReference type="EMBL" id="EON78390.1"/>
    </source>
</evidence>
<reference evidence="1 2" key="1">
    <citation type="submission" date="2013-02" db="EMBL/GenBank/DDBJ databases">
        <title>A novel strain isolated from Lonar lake, Maharashtra, India.</title>
        <authorList>
            <person name="Singh A."/>
        </authorList>
    </citation>
    <scope>NUCLEOTIDE SEQUENCE [LARGE SCALE GENOMIC DNA]</scope>
    <source>
        <strain evidence="1 2">AK24</strain>
    </source>
</reference>